<proteinExistence type="predicted"/>
<dbReference type="NCBIfam" id="NF038353">
    <property type="entry name" value="FxLYD_dom"/>
    <property type="match status" value="1"/>
</dbReference>
<evidence type="ECO:0008006" key="2">
    <source>
        <dbReference type="Google" id="ProtNLM"/>
    </source>
</evidence>
<dbReference type="InterPro" id="IPR047676">
    <property type="entry name" value="FxLYD_dom"/>
</dbReference>
<sequence>MKRWYLIAGILVAMLLATGCVIVNPASPMPQPGKLVIVSHDMTETDSGVEVEAVVKNAGSNMIDFAEVTVRFYDAGGTLIETKKDAVMNLKPGESWTFTITCSGVGCDKVKRYAIEAIAGTSSGGLP</sequence>
<organism evidence="1">
    <name type="scientific">marine sediment metagenome</name>
    <dbReference type="NCBI Taxonomy" id="412755"/>
    <lineage>
        <taxon>unclassified sequences</taxon>
        <taxon>metagenomes</taxon>
        <taxon>ecological metagenomes</taxon>
    </lineage>
</organism>
<reference evidence="1" key="1">
    <citation type="journal article" date="2014" name="Front. Microbiol.">
        <title>High frequency of phylogenetically diverse reductive dehalogenase-homologous genes in deep subseafloor sedimentary metagenomes.</title>
        <authorList>
            <person name="Kawai M."/>
            <person name="Futagami T."/>
            <person name="Toyoda A."/>
            <person name="Takaki Y."/>
            <person name="Nishi S."/>
            <person name="Hori S."/>
            <person name="Arai W."/>
            <person name="Tsubouchi T."/>
            <person name="Morono Y."/>
            <person name="Uchiyama I."/>
            <person name="Ito T."/>
            <person name="Fujiyama A."/>
            <person name="Inagaki F."/>
            <person name="Takami H."/>
        </authorList>
    </citation>
    <scope>NUCLEOTIDE SEQUENCE</scope>
    <source>
        <strain evidence="1">Expedition CK06-06</strain>
    </source>
</reference>
<accession>X1GE53</accession>
<dbReference type="PROSITE" id="PS51257">
    <property type="entry name" value="PROKAR_LIPOPROTEIN"/>
    <property type="match status" value="1"/>
</dbReference>
<dbReference type="EMBL" id="BARU01023639">
    <property type="protein sequence ID" value="GAH55462.1"/>
    <property type="molecule type" value="Genomic_DNA"/>
</dbReference>
<name>X1GE53_9ZZZZ</name>
<dbReference type="InterPro" id="IPR013783">
    <property type="entry name" value="Ig-like_fold"/>
</dbReference>
<dbReference type="Gene3D" id="2.60.40.10">
    <property type="entry name" value="Immunoglobulins"/>
    <property type="match status" value="1"/>
</dbReference>
<protein>
    <recommendedName>
        <fullName evidence="2">CARDB domain-containing protein</fullName>
    </recommendedName>
</protein>
<comment type="caution">
    <text evidence="1">The sequence shown here is derived from an EMBL/GenBank/DDBJ whole genome shotgun (WGS) entry which is preliminary data.</text>
</comment>
<evidence type="ECO:0000313" key="1">
    <source>
        <dbReference type="EMBL" id="GAH55462.1"/>
    </source>
</evidence>
<dbReference type="AlphaFoldDB" id="X1GE53"/>
<gene>
    <name evidence="1" type="ORF">S03H2_38340</name>
</gene>